<accession>A0A238KEK4</accession>
<dbReference type="AlphaFoldDB" id="A0A238KEK4"/>
<evidence type="ECO:0000256" key="4">
    <source>
        <dbReference type="ARBA" id="ARBA00022475"/>
    </source>
</evidence>
<dbReference type="CDD" id="cd03214">
    <property type="entry name" value="ABC_Iron-Siderophores_B12_Hemin"/>
    <property type="match status" value="1"/>
</dbReference>
<evidence type="ECO:0000256" key="10">
    <source>
        <dbReference type="ARBA" id="ARBA00023136"/>
    </source>
</evidence>
<evidence type="ECO:0000313" key="13">
    <source>
        <dbReference type="Proteomes" id="UP000220836"/>
    </source>
</evidence>
<sequence>MTITLSNVTSGYSGFQLSDITATITKGSLTALIGPNGCGKSTLLKTITRHITKTRGQITIDGTDISPLSFKQLAQLISFLPQHPVVPAGITVEQLVGYGRAPYQNLFGLRSALDIAKTDEALELVSLNGLRNSLVTDLSGGQKQRAFIAMCVAQNTPYILLDEPTSFLDIRHQYEVLDLMYLLHRKGKTVVCVLHDVAQTARFASDVIVMKQGSLVQAGAPHDVITQDLVLDVYGIRANVYPDPITGTSVISPLPRD</sequence>
<organism evidence="12 13">
    <name type="scientific">Pelagimonas varians</name>
    <dbReference type="NCBI Taxonomy" id="696760"/>
    <lineage>
        <taxon>Bacteria</taxon>
        <taxon>Pseudomonadati</taxon>
        <taxon>Pseudomonadota</taxon>
        <taxon>Alphaproteobacteria</taxon>
        <taxon>Rhodobacterales</taxon>
        <taxon>Roseobacteraceae</taxon>
        <taxon>Pelagimonas</taxon>
    </lineage>
</organism>
<dbReference type="PROSITE" id="PS50893">
    <property type="entry name" value="ABC_TRANSPORTER_2"/>
    <property type="match status" value="1"/>
</dbReference>
<dbReference type="RefSeq" id="WP_097804725.1">
    <property type="nucleotide sequence ID" value="NZ_FXYH01000007.1"/>
</dbReference>
<dbReference type="PROSITE" id="PS00211">
    <property type="entry name" value="ABC_TRANSPORTER_1"/>
    <property type="match status" value="1"/>
</dbReference>
<keyword evidence="6" id="KW-0547">Nucleotide-binding</keyword>
<keyword evidence="5" id="KW-0410">Iron transport</keyword>
<dbReference type="SMART" id="SM00382">
    <property type="entry name" value="AAA"/>
    <property type="match status" value="1"/>
</dbReference>
<dbReference type="Pfam" id="PF00005">
    <property type="entry name" value="ABC_tran"/>
    <property type="match status" value="1"/>
</dbReference>
<dbReference type="OrthoDB" id="9805601at2"/>
<evidence type="ECO:0000256" key="7">
    <source>
        <dbReference type="ARBA" id="ARBA00022840"/>
    </source>
</evidence>
<dbReference type="GO" id="GO:0016887">
    <property type="term" value="F:ATP hydrolysis activity"/>
    <property type="evidence" value="ECO:0007669"/>
    <property type="project" value="InterPro"/>
</dbReference>
<keyword evidence="9" id="KW-0406">Ion transport</keyword>
<feature type="domain" description="ABC transporter" evidence="11">
    <location>
        <begin position="3"/>
        <end position="237"/>
    </location>
</feature>
<dbReference type="PANTHER" id="PTHR42771">
    <property type="entry name" value="IRON(3+)-HYDROXAMATE IMPORT ATP-BINDING PROTEIN FHUC"/>
    <property type="match status" value="1"/>
</dbReference>
<name>A0A238KEK4_9RHOB</name>
<dbReference type="Proteomes" id="UP000220836">
    <property type="component" value="Unassembled WGS sequence"/>
</dbReference>
<dbReference type="EMBL" id="FXYH01000007">
    <property type="protein sequence ID" value="SMX41251.1"/>
    <property type="molecule type" value="Genomic_DNA"/>
</dbReference>
<dbReference type="GO" id="GO:0005886">
    <property type="term" value="C:plasma membrane"/>
    <property type="evidence" value="ECO:0007669"/>
    <property type="project" value="UniProtKB-SubCell"/>
</dbReference>
<dbReference type="InterPro" id="IPR051535">
    <property type="entry name" value="Siderophore_ABC-ATPase"/>
</dbReference>
<dbReference type="SUPFAM" id="SSF52540">
    <property type="entry name" value="P-loop containing nucleoside triphosphate hydrolases"/>
    <property type="match status" value="1"/>
</dbReference>
<keyword evidence="3" id="KW-0813">Transport</keyword>
<evidence type="ECO:0000256" key="1">
    <source>
        <dbReference type="ARBA" id="ARBA00004202"/>
    </source>
</evidence>
<evidence type="ECO:0000256" key="9">
    <source>
        <dbReference type="ARBA" id="ARBA00023065"/>
    </source>
</evidence>
<dbReference type="PANTHER" id="PTHR42771:SF2">
    <property type="entry name" value="IRON(3+)-HYDROXAMATE IMPORT ATP-BINDING PROTEIN FHUC"/>
    <property type="match status" value="1"/>
</dbReference>
<keyword evidence="8" id="KW-0408">Iron</keyword>
<dbReference type="GO" id="GO:0005524">
    <property type="term" value="F:ATP binding"/>
    <property type="evidence" value="ECO:0007669"/>
    <property type="project" value="UniProtKB-KW"/>
</dbReference>
<evidence type="ECO:0000256" key="8">
    <source>
        <dbReference type="ARBA" id="ARBA00023004"/>
    </source>
</evidence>
<dbReference type="Gene3D" id="3.40.50.300">
    <property type="entry name" value="P-loop containing nucleotide triphosphate hydrolases"/>
    <property type="match status" value="1"/>
</dbReference>
<dbReference type="InterPro" id="IPR003439">
    <property type="entry name" value="ABC_transporter-like_ATP-bd"/>
</dbReference>
<evidence type="ECO:0000313" key="12">
    <source>
        <dbReference type="EMBL" id="SMX41251.1"/>
    </source>
</evidence>
<keyword evidence="7 12" id="KW-0067">ATP-binding</keyword>
<dbReference type="InterPro" id="IPR027417">
    <property type="entry name" value="P-loop_NTPase"/>
</dbReference>
<protein>
    <submittedName>
        <fullName evidence="12">Putative siderophore transport system ATP-binding protein YusV</fullName>
    </submittedName>
</protein>
<evidence type="ECO:0000256" key="2">
    <source>
        <dbReference type="ARBA" id="ARBA00005417"/>
    </source>
</evidence>
<keyword evidence="10" id="KW-0472">Membrane</keyword>
<proteinExistence type="inferred from homology"/>
<evidence type="ECO:0000256" key="6">
    <source>
        <dbReference type="ARBA" id="ARBA00022741"/>
    </source>
</evidence>
<keyword evidence="13" id="KW-1185">Reference proteome</keyword>
<dbReference type="GO" id="GO:0006826">
    <property type="term" value="P:iron ion transport"/>
    <property type="evidence" value="ECO:0007669"/>
    <property type="project" value="UniProtKB-KW"/>
</dbReference>
<dbReference type="InterPro" id="IPR017871">
    <property type="entry name" value="ABC_transporter-like_CS"/>
</dbReference>
<reference evidence="12 13" key="1">
    <citation type="submission" date="2017-05" db="EMBL/GenBank/DDBJ databases">
        <authorList>
            <person name="Song R."/>
            <person name="Chenine A.L."/>
            <person name="Ruprecht R.M."/>
        </authorList>
    </citation>
    <scope>NUCLEOTIDE SEQUENCE [LARGE SCALE GENOMIC DNA]</scope>
    <source>
        <strain evidence="12 13">CECT 8663</strain>
    </source>
</reference>
<evidence type="ECO:0000256" key="3">
    <source>
        <dbReference type="ARBA" id="ARBA00022448"/>
    </source>
</evidence>
<evidence type="ECO:0000256" key="5">
    <source>
        <dbReference type="ARBA" id="ARBA00022496"/>
    </source>
</evidence>
<keyword evidence="4" id="KW-1003">Cell membrane</keyword>
<dbReference type="FunFam" id="3.40.50.300:FF:000134">
    <property type="entry name" value="Iron-enterobactin ABC transporter ATP-binding protein"/>
    <property type="match status" value="1"/>
</dbReference>
<comment type="similarity">
    <text evidence="2">Belongs to the ABC transporter superfamily.</text>
</comment>
<dbReference type="InterPro" id="IPR003593">
    <property type="entry name" value="AAA+_ATPase"/>
</dbReference>
<evidence type="ECO:0000259" key="11">
    <source>
        <dbReference type="PROSITE" id="PS50893"/>
    </source>
</evidence>
<comment type="subcellular location">
    <subcellularLocation>
        <location evidence="1">Cell membrane</location>
        <topology evidence="1">Peripheral membrane protein</topology>
    </subcellularLocation>
</comment>
<gene>
    <name evidence="12" type="primary">yusV_1</name>
    <name evidence="12" type="ORF">PEV8663_02218</name>
</gene>